<gene>
    <name evidence="1" type="ORF">C7Y71_008555</name>
</gene>
<organism evidence="1 2">
    <name type="scientific">Pseudoprevotella muciniphila</name>
    <dbReference type="NCBI Taxonomy" id="2133944"/>
    <lineage>
        <taxon>Bacteria</taxon>
        <taxon>Pseudomonadati</taxon>
        <taxon>Bacteroidota</taxon>
        <taxon>Bacteroidia</taxon>
        <taxon>Bacteroidales</taxon>
        <taxon>Prevotellaceae</taxon>
        <taxon>Pseudoprevotella</taxon>
    </lineage>
</organism>
<dbReference type="AlphaFoldDB" id="A0A5P8E867"/>
<keyword evidence="2" id="KW-1185">Reference proteome</keyword>
<proteinExistence type="predicted"/>
<evidence type="ECO:0000313" key="1">
    <source>
        <dbReference type="EMBL" id="QFQ13067.1"/>
    </source>
</evidence>
<dbReference type="Proteomes" id="UP000249375">
    <property type="component" value="Chromosome"/>
</dbReference>
<dbReference type="OrthoDB" id="1068481at2"/>
<protein>
    <submittedName>
        <fullName evidence="1">Uncharacterized protein</fullName>
    </submittedName>
</protein>
<dbReference type="RefSeq" id="WP_111899404.1">
    <property type="nucleotide sequence ID" value="NZ_CP033459.1"/>
</dbReference>
<dbReference type="KEGG" id="alq:C7Y71_008555"/>
<name>A0A5P8E867_9BACT</name>
<sequence>MATGQHILSGQVLVNGTDIWQEYGVFLTEEKKGGRENLTAIMTASKVKGHVGVNIREQNGKRYSQSLVVANEERDVTLHFAQYAATKSDWLQNYMEFIQFLKAGTNGWLNITFTELNLTLRVFYVESSAYRPLTYLWKEGVQASRYKVKFREPNPII</sequence>
<accession>A0A5P8E867</accession>
<reference evidence="1 2" key="1">
    <citation type="submission" date="2018-11" db="EMBL/GenBank/DDBJ databases">
        <authorList>
            <person name="Na S.W."/>
            <person name="Baik M."/>
        </authorList>
    </citation>
    <scope>NUCLEOTIDE SEQUENCE [LARGE SCALE GENOMIC DNA]</scope>
    <source>
        <strain evidence="1 2">E39</strain>
    </source>
</reference>
<dbReference type="EMBL" id="CP033459">
    <property type="protein sequence ID" value="QFQ13067.1"/>
    <property type="molecule type" value="Genomic_DNA"/>
</dbReference>
<evidence type="ECO:0000313" key="2">
    <source>
        <dbReference type="Proteomes" id="UP000249375"/>
    </source>
</evidence>